<evidence type="ECO:0000256" key="2">
    <source>
        <dbReference type="ARBA" id="ARBA00022963"/>
    </source>
</evidence>
<dbReference type="PROSITE" id="PS51635">
    <property type="entry name" value="PNPLA"/>
    <property type="match status" value="1"/>
</dbReference>
<feature type="short sequence motif" description="GXSXG" evidence="4">
    <location>
        <begin position="36"/>
        <end position="40"/>
    </location>
</feature>
<dbReference type="Pfam" id="PF01734">
    <property type="entry name" value="Patatin"/>
    <property type="match status" value="1"/>
</dbReference>
<dbReference type="CDD" id="cd07205">
    <property type="entry name" value="Pat_PNPLA6_PNPLA7_NTE1_like"/>
    <property type="match status" value="1"/>
</dbReference>
<dbReference type="EMBL" id="UARG01000017">
    <property type="protein sequence ID" value="SQA78299.1"/>
    <property type="molecule type" value="Genomic_DNA"/>
</dbReference>
<dbReference type="InterPro" id="IPR016035">
    <property type="entry name" value="Acyl_Trfase/lysoPLipase"/>
</dbReference>
<evidence type="ECO:0000313" key="6">
    <source>
        <dbReference type="EMBL" id="SQA78299.1"/>
    </source>
</evidence>
<evidence type="ECO:0000256" key="1">
    <source>
        <dbReference type="ARBA" id="ARBA00022801"/>
    </source>
</evidence>
<dbReference type="InterPro" id="IPR050301">
    <property type="entry name" value="NTE"/>
</dbReference>
<evidence type="ECO:0000259" key="5">
    <source>
        <dbReference type="PROSITE" id="PS51635"/>
    </source>
</evidence>
<feature type="short sequence motif" description="DGA/G" evidence="4">
    <location>
        <begin position="150"/>
        <end position="152"/>
    </location>
</feature>
<keyword evidence="2 4" id="KW-0442">Lipid degradation</keyword>
<dbReference type="Gene3D" id="3.40.1090.10">
    <property type="entry name" value="Cytosolic phospholipase A2 catalytic domain"/>
    <property type="match status" value="2"/>
</dbReference>
<dbReference type="GO" id="GO:0016787">
    <property type="term" value="F:hydrolase activity"/>
    <property type="evidence" value="ECO:0007669"/>
    <property type="project" value="UniProtKB-UniRule"/>
</dbReference>
<feature type="active site" description="Proton acceptor" evidence="4">
    <location>
        <position position="150"/>
    </location>
</feature>
<proteinExistence type="predicted"/>
<dbReference type="InterPro" id="IPR002641">
    <property type="entry name" value="PNPLA_dom"/>
</dbReference>
<evidence type="ECO:0000256" key="4">
    <source>
        <dbReference type="PROSITE-ProRule" id="PRU01161"/>
    </source>
</evidence>
<gene>
    <name evidence="6" type="primary">rssA_2</name>
    <name evidence="6" type="ORF">NCTC11546_01528</name>
</gene>
<reference evidence="6 7" key="1">
    <citation type="submission" date="2018-06" db="EMBL/GenBank/DDBJ databases">
        <authorList>
            <consortium name="Pathogen Informatics"/>
            <person name="Doyle S."/>
        </authorList>
    </citation>
    <scope>NUCLEOTIDE SEQUENCE [LARGE SCALE GENOMIC DNA]</scope>
    <source>
        <strain evidence="6 7">NCTC11546</strain>
    </source>
</reference>
<evidence type="ECO:0000256" key="3">
    <source>
        <dbReference type="ARBA" id="ARBA00023098"/>
    </source>
</evidence>
<dbReference type="PANTHER" id="PTHR14226:SF29">
    <property type="entry name" value="NEUROPATHY TARGET ESTERASE SWS"/>
    <property type="match status" value="1"/>
</dbReference>
<keyword evidence="1 4" id="KW-0378">Hydrolase</keyword>
<evidence type="ECO:0000313" key="7">
    <source>
        <dbReference type="Proteomes" id="UP000249891"/>
    </source>
</evidence>
<feature type="active site" description="Nucleophile" evidence="4">
    <location>
        <position position="38"/>
    </location>
</feature>
<dbReference type="SUPFAM" id="SSF52151">
    <property type="entry name" value="FabD/lysophospholipase-like"/>
    <property type="match status" value="1"/>
</dbReference>
<name>A0A2X2TL30_CAPOC</name>
<organism evidence="6 7">
    <name type="scientific">Capnocytophaga ochracea</name>
    <dbReference type="NCBI Taxonomy" id="1018"/>
    <lineage>
        <taxon>Bacteria</taxon>
        <taxon>Pseudomonadati</taxon>
        <taxon>Bacteroidota</taxon>
        <taxon>Flavobacteriia</taxon>
        <taxon>Flavobacteriales</taxon>
        <taxon>Flavobacteriaceae</taxon>
        <taxon>Capnocytophaga</taxon>
    </lineage>
</organism>
<dbReference type="Proteomes" id="UP000249891">
    <property type="component" value="Unassembled WGS sequence"/>
</dbReference>
<comment type="caution">
    <text evidence="4">Lacks conserved residue(s) required for the propagation of feature annotation.</text>
</comment>
<accession>A0A2X2TL30</accession>
<dbReference type="RefSeq" id="WP_128091502.1">
    <property type="nucleotide sequence ID" value="NZ_UARG01000017.1"/>
</dbReference>
<feature type="domain" description="PNPLA" evidence="5">
    <location>
        <begin position="5"/>
        <end position="163"/>
    </location>
</feature>
<sequence>MKLGLVFSGGGVRALAHAGLLKALEEKGLQPSIISGTSGGALIGALYACGVKPEDMVHFFKETPVFKWSMLTFKKVGLVDSAKYTKFFKKQFQCPTFEDLRLPLVVTATNLLNGKVQYFSKGELIQPLIASSALPPYFSPVRIGDSLYCDGGLLNNFPIEPLKDRCDRIIGSFVNPLETITEKELSNSFQFMQRIYNITMDGNYNRKFKKCDYLLLHNLSNVGVLDTKMLDHAFEYGYEQTITKLANLSVS</sequence>
<dbReference type="AlphaFoldDB" id="A0A2X2TL30"/>
<keyword evidence="3 4" id="KW-0443">Lipid metabolism</keyword>
<protein>
    <submittedName>
        <fullName evidence="6">NTE family protein rssA</fullName>
    </submittedName>
</protein>
<dbReference type="GO" id="GO:0016042">
    <property type="term" value="P:lipid catabolic process"/>
    <property type="evidence" value="ECO:0007669"/>
    <property type="project" value="UniProtKB-UniRule"/>
</dbReference>
<dbReference type="PANTHER" id="PTHR14226">
    <property type="entry name" value="NEUROPATHY TARGET ESTERASE/SWISS CHEESE D.MELANOGASTER"/>
    <property type="match status" value="1"/>
</dbReference>